<sequence>MFGVQSEKKYHDDFSKPAIAPYLIVGIILVAALVVTLSAFVNYLAQ</sequence>
<dbReference type="Proteomes" id="UP000586305">
    <property type="component" value="Unassembled WGS sequence"/>
</dbReference>
<name>A0A849VBN7_9GAMM</name>
<organism evidence="2 3">
    <name type="scientific">Pseudoalteromonas caenipelagi</name>
    <dbReference type="NCBI Taxonomy" id="2726988"/>
    <lineage>
        <taxon>Bacteria</taxon>
        <taxon>Pseudomonadati</taxon>
        <taxon>Pseudomonadota</taxon>
        <taxon>Gammaproteobacteria</taxon>
        <taxon>Alteromonadales</taxon>
        <taxon>Pseudoalteromonadaceae</taxon>
        <taxon>Pseudoalteromonas</taxon>
    </lineage>
</organism>
<feature type="transmembrane region" description="Helical" evidence="1">
    <location>
        <begin position="20"/>
        <end position="45"/>
    </location>
</feature>
<keyword evidence="1" id="KW-0472">Membrane</keyword>
<reference evidence="2 3" key="1">
    <citation type="submission" date="2020-04" db="EMBL/GenBank/DDBJ databases">
        <title>Pseudoalteromonas caenipelagi sp. nov., isolated from a tidal flat.</title>
        <authorList>
            <person name="Park S."/>
            <person name="Yoon J.-H."/>
        </authorList>
    </citation>
    <scope>NUCLEOTIDE SEQUENCE [LARGE SCALE GENOMIC DNA]</scope>
    <source>
        <strain evidence="2 3">JBTF-M23</strain>
    </source>
</reference>
<keyword evidence="1" id="KW-0812">Transmembrane</keyword>
<dbReference type="InterPro" id="IPR021344">
    <property type="entry name" value="DUF2970"/>
</dbReference>
<dbReference type="Pfam" id="PF11174">
    <property type="entry name" value="DUF2970"/>
    <property type="match status" value="1"/>
</dbReference>
<dbReference type="EMBL" id="JABBPG010000004">
    <property type="protein sequence ID" value="NOU51059.1"/>
    <property type="molecule type" value="Genomic_DNA"/>
</dbReference>
<keyword evidence="3" id="KW-1185">Reference proteome</keyword>
<proteinExistence type="predicted"/>
<gene>
    <name evidence="2" type="ORF">HG263_11020</name>
</gene>
<comment type="caution">
    <text evidence="2">The sequence shown here is derived from an EMBL/GenBank/DDBJ whole genome shotgun (WGS) entry which is preliminary data.</text>
</comment>
<accession>A0A849VBN7</accession>
<dbReference type="AlphaFoldDB" id="A0A849VBN7"/>
<evidence type="ECO:0000256" key="1">
    <source>
        <dbReference type="SAM" id="Phobius"/>
    </source>
</evidence>
<protein>
    <submittedName>
        <fullName evidence="2">DUF2970 domain-containing protein</fullName>
    </submittedName>
</protein>
<keyword evidence="1" id="KW-1133">Transmembrane helix</keyword>
<evidence type="ECO:0000313" key="3">
    <source>
        <dbReference type="Proteomes" id="UP000586305"/>
    </source>
</evidence>
<evidence type="ECO:0000313" key="2">
    <source>
        <dbReference type="EMBL" id="NOU51059.1"/>
    </source>
</evidence>